<evidence type="ECO:0008006" key="4">
    <source>
        <dbReference type="Google" id="ProtNLM"/>
    </source>
</evidence>
<dbReference type="KEGG" id="amam:HPC72_02010"/>
<feature type="compositionally biased region" description="Low complexity" evidence="1">
    <location>
        <begin position="185"/>
        <end position="200"/>
    </location>
</feature>
<dbReference type="NCBIfam" id="TIGR03089">
    <property type="entry name" value="TIGR03089 family protein"/>
    <property type="match status" value="1"/>
</dbReference>
<dbReference type="InterPro" id="IPR017523">
    <property type="entry name" value="Rv3268"/>
</dbReference>
<keyword evidence="3" id="KW-1185">Reference proteome</keyword>
<protein>
    <recommendedName>
        <fullName evidence="4">TIGR03089 family protein</fullName>
    </recommendedName>
</protein>
<organism evidence="2 3">
    <name type="scientific">Actinomyces marmotae</name>
    <dbReference type="NCBI Taxonomy" id="2737173"/>
    <lineage>
        <taxon>Bacteria</taxon>
        <taxon>Bacillati</taxon>
        <taxon>Actinomycetota</taxon>
        <taxon>Actinomycetes</taxon>
        <taxon>Actinomycetales</taxon>
        <taxon>Actinomycetaceae</taxon>
        <taxon>Actinomyces</taxon>
    </lineage>
</organism>
<dbReference type="Proteomes" id="UP000504752">
    <property type="component" value="Chromosome"/>
</dbReference>
<evidence type="ECO:0000313" key="3">
    <source>
        <dbReference type="Proteomes" id="UP000504752"/>
    </source>
</evidence>
<dbReference type="RefSeq" id="WP_159524048.1">
    <property type="nucleotide sequence ID" value="NZ_CP053642.1"/>
</dbReference>
<dbReference type="AlphaFoldDB" id="A0A6M8B3G8"/>
<gene>
    <name evidence="2" type="ORF">HPC72_02010</name>
</gene>
<sequence>MNDPLTPLLPTSADGDRPWLIWYAPEERIELTGRVLAMWSSKTAAFLDAEAGPAPLVHCALEPHWRTVTWWLGTWQAGGGVLDAGADETSTAVAPAVSVAFSPDRLHQDADVQALVARASLALRWPGALPPLVSDGVADLMAHPDSFPALPAAPGAPALIEATGAPGGPGSGRSLDRGALVDSLPPATGPAGATPGTPGAVLIRHETMPAAMRAILAAWRDGRAAVLLAPGADDALATAAARQEGAA</sequence>
<evidence type="ECO:0000313" key="2">
    <source>
        <dbReference type="EMBL" id="QKD79190.1"/>
    </source>
</evidence>
<proteinExistence type="predicted"/>
<feature type="region of interest" description="Disordered" evidence="1">
    <location>
        <begin position="158"/>
        <end position="200"/>
    </location>
</feature>
<reference evidence="2 3" key="1">
    <citation type="submission" date="2020-05" db="EMBL/GenBank/DDBJ databases">
        <title>Actinomyces sp. zg-325.</title>
        <authorList>
            <person name="Yang C."/>
        </authorList>
    </citation>
    <scope>NUCLEOTIDE SEQUENCE [LARGE SCALE GENOMIC DNA]</scope>
    <source>
        <strain evidence="3">zg-325</strain>
    </source>
</reference>
<dbReference type="EMBL" id="CP053642">
    <property type="protein sequence ID" value="QKD79190.1"/>
    <property type="molecule type" value="Genomic_DNA"/>
</dbReference>
<name>A0A6M8B3G8_9ACTO</name>
<evidence type="ECO:0000256" key="1">
    <source>
        <dbReference type="SAM" id="MobiDB-lite"/>
    </source>
</evidence>
<accession>A0A6M8B3G8</accession>